<evidence type="ECO:0000256" key="1">
    <source>
        <dbReference type="ARBA" id="ARBA00000156"/>
    </source>
</evidence>
<comment type="similarity">
    <text evidence="3 10">Belongs to the peptidase S54 family.</text>
</comment>
<evidence type="ECO:0000256" key="8">
    <source>
        <dbReference type="ARBA" id="ARBA00022989"/>
    </source>
</evidence>
<keyword evidence="6 10" id="KW-0378">Hydrolase</keyword>
<protein>
    <recommendedName>
        <fullName evidence="10">Rhomboid-type serine protease</fullName>
        <ecNumber evidence="10">3.4.21.105</ecNumber>
    </recommendedName>
</protein>
<feature type="transmembrane region" description="Helical" evidence="10">
    <location>
        <begin position="331"/>
        <end position="354"/>
    </location>
</feature>
<organism evidence="13 14">
    <name type="scientific">Paracoccidioides lutzii (strain ATCC MYA-826 / Pb01)</name>
    <name type="common">Paracoccidioides brasiliensis</name>
    <dbReference type="NCBI Taxonomy" id="502779"/>
    <lineage>
        <taxon>Eukaryota</taxon>
        <taxon>Fungi</taxon>
        <taxon>Dikarya</taxon>
        <taxon>Ascomycota</taxon>
        <taxon>Pezizomycotina</taxon>
        <taxon>Eurotiomycetes</taxon>
        <taxon>Eurotiomycetidae</taxon>
        <taxon>Onygenales</taxon>
        <taxon>Ajellomycetaceae</taxon>
        <taxon>Paracoccidioides</taxon>
    </lineage>
</organism>
<feature type="transmembrane region" description="Helical" evidence="10">
    <location>
        <begin position="273"/>
        <end position="294"/>
    </location>
</feature>
<dbReference type="GeneID" id="9094785"/>
<dbReference type="AlphaFoldDB" id="C1H775"/>
<keyword evidence="14" id="KW-1185">Reference proteome</keyword>
<feature type="region of interest" description="Disordered" evidence="11">
    <location>
        <begin position="1"/>
        <end position="52"/>
    </location>
</feature>
<dbReference type="Pfam" id="PF01694">
    <property type="entry name" value="Rhomboid"/>
    <property type="match status" value="1"/>
</dbReference>
<keyword evidence="4 10" id="KW-0645">Protease</keyword>
<comment type="subcellular location">
    <subcellularLocation>
        <location evidence="2 10">Membrane</location>
        <topology evidence="2 10">Multi-pass membrane protein</topology>
    </subcellularLocation>
</comment>
<dbReference type="InterPro" id="IPR002610">
    <property type="entry name" value="Peptidase_S54_rhomboid-like"/>
</dbReference>
<dbReference type="STRING" id="502779.C1H775"/>
<feature type="domain" description="Peptidase S54 rhomboid" evidence="12">
    <location>
        <begin position="268"/>
        <end position="406"/>
    </location>
</feature>
<dbReference type="Gene3D" id="1.20.1540.10">
    <property type="entry name" value="Rhomboid-like"/>
    <property type="match status" value="1"/>
</dbReference>
<keyword evidence="8 10" id="KW-1133">Transmembrane helix</keyword>
<dbReference type="Proteomes" id="UP000002059">
    <property type="component" value="Partially assembled WGS sequence"/>
</dbReference>
<dbReference type="SUPFAM" id="SSF144091">
    <property type="entry name" value="Rhomboid-like"/>
    <property type="match status" value="1"/>
</dbReference>
<name>C1H775_PARBA</name>
<feature type="transmembrane region" description="Helical" evidence="10">
    <location>
        <begin position="306"/>
        <end position="325"/>
    </location>
</feature>
<comment type="caution">
    <text evidence="10">Lacks conserved residue(s) required for the propagation of feature annotation.</text>
</comment>
<keyword evidence="7 10" id="KW-0720">Serine protease</keyword>
<proteinExistence type="inferred from homology"/>
<feature type="transmembrane region" description="Helical" evidence="10">
    <location>
        <begin position="148"/>
        <end position="168"/>
    </location>
</feature>
<dbReference type="KEGG" id="pbl:PAAG_06616"/>
<dbReference type="PANTHER" id="PTHR22936">
    <property type="entry name" value="RHOMBOID-RELATED"/>
    <property type="match status" value="1"/>
</dbReference>
<dbReference type="HOGENOM" id="CLU_022618_0_1_1"/>
<dbReference type="PANTHER" id="PTHR22936:SF69">
    <property type="entry name" value="RHOMBOID-LIKE PROTEIN"/>
    <property type="match status" value="1"/>
</dbReference>
<evidence type="ECO:0000256" key="3">
    <source>
        <dbReference type="ARBA" id="ARBA00009045"/>
    </source>
</evidence>
<feature type="transmembrane region" description="Helical" evidence="10">
    <location>
        <begin position="366"/>
        <end position="382"/>
    </location>
</feature>
<evidence type="ECO:0000256" key="6">
    <source>
        <dbReference type="ARBA" id="ARBA00022801"/>
    </source>
</evidence>
<comment type="catalytic activity">
    <reaction evidence="1 10">
        <text>Cleaves type-1 transmembrane domains using a catalytic dyad composed of serine and histidine that are contributed by different transmembrane domains.</text>
        <dbReference type="EC" id="3.4.21.105"/>
    </reaction>
</comment>
<dbReference type="RefSeq" id="XP_015700167.1">
    <property type="nucleotide sequence ID" value="XM_015845941.1"/>
</dbReference>
<keyword evidence="5 10" id="KW-0812">Transmembrane</keyword>
<gene>
    <name evidence="13" type="ORF">PAAG_06616</name>
</gene>
<feature type="compositionally biased region" description="Polar residues" evidence="11">
    <location>
        <begin position="10"/>
        <end position="24"/>
    </location>
</feature>
<reference evidence="13 14" key="1">
    <citation type="journal article" date="2011" name="PLoS Genet.">
        <title>Comparative genomic analysis of human fungal pathogens causing paracoccidioidomycosis.</title>
        <authorList>
            <person name="Desjardins C.A."/>
            <person name="Champion M.D."/>
            <person name="Holder J.W."/>
            <person name="Muszewska A."/>
            <person name="Goldberg J."/>
            <person name="Bailao A.M."/>
            <person name="Brigido M.M."/>
            <person name="Ferreira M.E."/>
            <person name="Garcia A.M."/>
            <person name="Grynberg M."/>
            <person name="Gujja S."/>
            <person name="Heiman D.I."/>
            <person name="Henn M.R."/>
            <person name="Kodira C.D."/>
            <person name="Leon-Narvaez H."/>
            <person name="Longo L.V."/>
            <person name="Ma L.J."/>
            <person name="Malavazi I."/>
            <person name="Matsuo A.L."/>
            <person name="Morais F.V."/>
            <person name="Pereira M."/>
            <person name="Rodriguez-Brito S."/>
            <person name="Sakthikumar S."/>
            <person name="Salem-Izacc S.M."/>
            <person name="Sykes S.M."/>
            <person name="Teixeira M.M."/>
            <person name="Vallejo M.C."/>
            <person name="Walter M.E."/>
            <person name="Yandava C."/>
            <person name="Young S."/>
            <person name="Zeng Q."/>
            <person name="Zucker J."/>
            <person name="Felipe M.S."/>
            <person name="Goldman G.H."/>
            <person name="Haas B.J."/>
            <person name="McEwen J.G."/>
            <person name="Nino-Vega G."/>
            <person name="Puccia R."/>
            <person name="San-Blas G."/>
            <person name="Soares C.M."/>
            <person name="Birren B.W."/>
            <person name="Cuomo C.A."/>
        </authorList>
    </citation>
    <scope>NUCLEOTIDE SEQUENCE [LARGE SCALE GENOMIC DNA]</scope>
    <source>
        <strain evidence="14">ATCC MYA-826 / Pb01</strain>
    </source>
</reference>
<evidence type="ECO:0000313" key="13">
    <source>
        <dbReference type="EMBL" id="EEH35569.2"/>
    </source>
</evidence>
<evidence type="ECO:0000256" key="10">
    <source>
        <dbReference type="RuleBase" id="RU362115"/>
    </source>
</evidence>
<dbReference type="InterPro" id="IPR035952">
    <property type="entry name" value="Rhomboid-like_sf"/>
</dbReference>
<feature type="transmembrane region" description="Helical" evidence="10">
    <location>
        <begin position="466"/>
        <end position="487"/>
    </location>
</feature>
<comment type="function">
    <text evidence="10">Serine protease involved in intramembrane proteolysis.</text>
</comment>
<evidence type="ECO:0000256" key="4">
    <source>
        <dbReference type="ARBA" id="ARBA00022670"/>
    </source>
</evidence>
<dbReference type="InterPro" id="IPR022764">
    <property type="entry name" value="Peptidase_S54_rhomboid_dom"/>
</dbReference>
<evidence type="ECO:0000256" key="9">
    <source>
        <dbReference type="ARBA" id="ARBA00023136"/>
    </source>
</evidence>
<dbReference type="VEuPathDB" id="FungiDB:PAAG_06616"/>
<dbReference type="eggNOG" id="KOG2289">
    <property type="taxonomic scope" value="Eukaryota"/>
</dbReference>
<evidence type="ECO:0000256" key="7">
    <source>
        <dbReference type="ARBA" id="ARBA00022825"/>
    </source>
</evidence>
<evidence type="ECO:0000259" key="12">
    <source>
        <dbReference type="Pfam" id="PF01694"/>
    </source>
</evidence>
<dbReference type="GO" id="GO:0016020">
    <property type="term" value="C:membrane"/>
    <property type="evidence" value="ECO:0007669"/>
    <property type="project" value="UniProtKB-SubCell"/>
</dbReference>
<dbReference type="GO" id="GO:0004252">
    <property type="term" value="F:serine-type endopeptidase activity"/>
    <property type="evidence" value="ECO:0007669"/>
    <property type="project" value="InterPro"/>
</dbReference>
<keyword evidence="9 10" id="KW-0472">Membrane</keyword>
<dbReference type="MEROPS" id="S54.A13"/>
<dbReference type="EC" id="3.4.21.105" evidence="10"/>
<dbReference type="OrthoDB" id="2146116at2759"/>
<sequence>MAANEFYNPYGSQQPLYPHSNTDTFPPAHSPSPYGVYGKPFDRDPSQYSHGSNLDYPTYPTVHSHGVVTGGGAAADVMMGRQHRTDQYADDIPLKNNVQTATGGQPQWMHADTHYRPDRESQRVPLNPNPMGDHPRGWKGRRWFKKKIPWVTYFLTAVQIAVFIGELVRSGSPIMTRPAFNPMIGPSPYIQINMGARFVPCMRNEEGVQNNKNVTGDLVPFPCPHTTSSDPIAPENQCPLSELCGFRKRHKVPDPKPNGSIKQKPEPNQWFRFIVPMFLHAGLVHIGFNMMAQLTIGADMERTIGWWRYAIVYFASGIFGFILGANFASSGIASTGASGCLSGILALACLDLFYTWGSRPKPVTELIIMLITIAISFVLGLLPGLDNFSHIGGFLVGLVLGISLLRSPDRLRRIGAAGDPYEPVVASGALIEDGVESKKKKKKKKKNKFMATKPVKFFTGRKPLWWVWWLVRAGTLVGIVIAFILLLNNFYKYRSKCGWCKYLSCLPIQGKNWCDVGKIV</sequence>
<evidence type="ECO:0000256" key="11">
    <source>
        <dbReference type="SAM" id="MobiDB-lite"/>
    </source>
</evidence>
<dbReference type="GO" id="GO:0006508">
    <property type="term" value="P:proteolysis"/>
    <property type="evidence" value="ECO:0007669"/>
    <property type="project" value="UniProtKB-KW"/>
</dbReference>
<evidence type="ECO:0000256" key="2">
    <source>
        <dbReference type="ARBA" id="ARBA00004141"/>
    </source>
</evidence>
<evidence type="ECO:0000313" key="14">
    <source>
        <dbReference type="Proteomes" id="UP000002059"/>
    </source>
</evidence>
<dbReference type="OMA" id="PIMIKPQ"/>
<evidence type="ECO:0000256" key="5">
    <source>
        <dbReference type="ARBA" id="ARBA00022692"/>
    </source>
</evidence>
<accession>C1H775</accession>
<dbReference type="EMBL" id="KN294010">
    <property type="protein sequence ID" value="EEH35569.2"/>
    <property type="molecule type" value="Genomic_DNA"/>
</dbReference>